<evidence type="ECO:0000256" key="1">
    <source>
        <dbReference type="ARBA" id="ARBA00004202"/>
    </source>
</evidence>
<evidence type="ECO:0000313" key="12">
    <source>
        <dbReference type="Proteomes" id="UP000886723"/>
    </source>
</evidence>
<dbReference type="InterPro" id="IPR030946">
    <property type="entry name" value="EcfA2"/>
</dbReference>
<dbReference type="CDD" id="cd03225">
    <property type="entry name" value="ABC_cobalt_CbiO_domain1"/>
    <property type="match status" value="2"/>
</dbReference>
<evidence type="ECO:0000256" key="2">
    <source>
        <dbReference type="ARBA" id="ARBA00022448"/>
    </source>
</evidence>
<dbReference type="EMBL" id="DVON01000009">
    <property type="protein sequence ID" value="HIV11584.1"/>
    <property type="molecule type" value="Genomic_DNA"/>
</dbReference>
<dbReference type="SMART" id="SM00382">
    <property type="entry name" value="AAA"/>
    <property type="match status" value="2"/>
</dbReference>
<feature type="domain" description="ABC transporter" evidence="10">
    <location>
        <begin position="318"/>
        <end position="559"/>
    </location>
</feature>
<dbReference type="InterPro" id="IPR030947">
    <property type="entry name" value="EcfA_1"/>
</dbReference>
<evidence type="ECO:0000256" key="8">
    <source>
        <dbReference type="RuleBase" id="RU365104"/>
    </source>
</evidence>
<keyword evidence="3 8" id="KW-1003">Cell membrane</keyword>
<reference evidence="11" key="2">
    <citation type="journal article" date="2021" name="PeerJ">
        <title>Extensive microbial diversity within the chicken gut microbiome revealed by metagenomics and culture.</title>
        <authorList>
            <person name="Gilroy R."/>
            <person name="Ravi A."/>
            <person name="Getino M."/>
            <person name="Pursley I."/>
            <person name="Horton D.L."/>
            <person name="Alikhan N.F."/>
            <person name="Baker D."/>
            <person name="Gharbi K."/>
            <person name="Hall N."/>
            <person name="Watson M."/>
            <person name="Adriaenssens E.M."/>
            <person name="Foster-Nyarko E."/>
            <person name="Jarju S."/>
            <person name="Secka A."/>
            <person name="Antonio M."/>
            <person name="Oren A."/>
            <person name="Chaudhuri R.R."/>
            <person name="La Ragione R."/>
            <person name="Hildebrand F."/>
            <person name="Pallen M.J."/>
        </authorList>
    </citation>
    <scope>NUCLEOTIDE SEQUENCE</scope>
    <source>
        <strain evidence="11">ChiBcec2-4451</strain>
    </source>
</reference>
<dbReference type="NCBIfam" id="TIGR04521">
    <property type="entry name" value="ECF_ATPase_2"/>
    <property type="match status" value="1"/>
</dbReference>
<organism evidence="11 12">
    <name type="scientific">Candidatus Pullilachnospira stercoravium</name>
    <dbReference type="NCBI Taxonomy" id="2840913"/>
    <lineage>
        <taxon>Bacteria</taxon>
        <taxon>Bacillati</taxon>
        <taxon>Bacillota</taxon>
        <taxon>Clostridia</taxon>
        <taxon>Lachnospirales</taxon>
        <taxon>Lachnospiraceae</taxon>
        <taxon>Lachnospiraceae incertae sedis</taxon>
        <taxon>Candidatus Pullilachnospira</taxon>
    </lineage>
</organism>
<dbReference type="NCBIfam" id="TIGR04520">
    <property type="entry name" value="ECF_ATPase_1"/>
    <property type="match status" value="1"/>
</dbReference>
<evidence type="ECO:0000256" key="5">
    <source>
        <dbReference type="ARBA" id="ARBA00022840"/>
    </source>
</evidence>
<comment type="function">
    <text evidence="8">ATP-binding (A) component of a common energy-coupling factor (ECF) ABC-transporter complex.</text>
</comment>
<dbReference type="InterPro" id="IPR003439">
    <property type="entry name" value="ABC_transporter-like_ATP-bd"/>
</dbReference>
<dbReference type="EC" id="7.-.-.-" evidence="8"/>
<feature type="region of interest" description="Disordered" evidence="9">
    <location>
        <begin position="290"/>
        <end position="312"/>
    </location>
</feature>
<keyword evidence="6" id="KW-1278">Translocase</keyword>
<dbReference type="NCBIfam" id="NF010167">
    <property type="entry name" value="PRK13648.1"/>
    <property type="match status" value="2"/>
</dbReference>
<keyword evidence="4 8" id="KW-0547">Nucleotide-binding</keyword>
<evidence type="ECO:0000256" key="3">
    <source>
        <dbReference type="ARBA" id="ARBA00022475"/>
    </source>
</evidence>
<accession>A0A9D1NRH7</accession>
<sequence length="602" mass="66739">MGIIKATKLVYDYLKYGEEGQEPEVNRAIDQVDLDVKEGQFIAVLGHNGSGKSTLAKQINALLVPTEGTLWVDQMDTSSEADVWRIRQKAGMVFQNPDNQIIGNMVEEDVGFGPENLGVPTEDIWKRVDESLQAVGMTAYRRQSPNKLSGGQKQRVAIAGVMAMHPRCIVLDEPTAMLDPNGRKEVLKAVRKLNQQEGVTVILITHYMEEVVFADDIYVMDSGRIVMHGTPREIFSQVDLLKKYRLDVPQATLLAHELIQAGVPLKEGILTREELVQELTGKEIRIPKDAVSGHKAQETEAAESPAARPGKTAKQPVLRLEHVYYTYSPGTAYEMHALKDVNLELPQGQFVGMIGHTGSGKSTLTQLLNGLVRPTDGTVLFEGENIWEENYPLRSLRSQVGLVFQYPEHQLFETDVLADVCFGPKNQGLSQEECEKRAREALKHVGLGEEFYAKSPFELSGGQKRRVAIAGVLAMNPKVLILDEPTAGLDPRGRDEILDQIASLHRVRGITILLVSHSMEDIARYVERIIVMNHGEKAFDGPPKQVFAHYKELETMGLAAPQITYIVHDLKEAGLLVDTEATTVEEARDTILSALGKRGELC</sequence>
<feature type="domain" description="ABC transporter" evidence="10">
    <location>
        <begin position="4"/>
        <end position="247"/>
    </location>
</feature>
<dbReference type="Pfam" id="PF00005">
    <property type="entry name" value="ABC_tran"/>
    <property type="match status" value="2"/>
</dbReference>
<keyword evidence="7 8" id="KW-0472">Membrane</keyword>
<dbReference type="PROSITE" id="PS00211">
    <property type="entry name" value="ABC_TRANSPORTER_1"/>
    <property type="match status" value="2"/>
</dbReference>
<dbReference type="Proteomes" id="UP000886723">
    <property type="component" value="Unassembled WGS sequence"/>
</dbReference>
<comment type="subunit">
    <text evidence="8">Forms a stable energy-coupling factor (ECF) transporter complex composed of 2 membrane-embedded substrate-binding proteins (S component), 2 ATP-binding proteins (A component) and 2 transmembrane proteins (T component).</text>
</comment>
<keyword evidence="2 8" id="KW-0813">Transport</keyword>
<dbReference type="InterPro" id="IPR050095">
    <property type="entry name" value="ECF_ABC_transporter_ATP-bd"/>
</dbReference>
<proteinExistence type="inferred from homology"/>
<comment type="subcellular location">
    <subcellularLocation>
        <location evidence="1 8">Cell membrane</location>
        <topology evidence="1 8">Peripheral membrane protein</topology>
    </subcellularLocation>
</comment>
<dbReference type="PANTHER" id="PTHR43553">
    <property type="entry name" value="HEAVY METAL TRANSPORTER"/>
    <property type="match status" value="1"/>
</dbReference>
<evidence type="ECO:0000256" key="7">
    <source>
        <dbReference type="ARBA" id="ARBA00023136"/>
    </source>
</evidence>
<dbReference type="GO" id="GO:0042626">
    <property type="term" value="F:ATPase-coupled transmembrane transporter activity"/>
    <property type="evidence" value="ECO:0007669"/>
    <property type="project" value="TreeGrafter"/>
</dbReference>
<dbReference type="AlphaFoldDB" id="A0A9D1NRH7"/>
<reference evidence="11" key="1">
    <citation type="submission" date="2020-10" db="EMBL/GenBank/DDBJ databases">
        <authorList>
            <person name="Gilroy R."/>
        </authorList>
    </citation>
    <scope>NUCLEOTIDE SEQUENCE</scope>
    <source>
        <strain evidence="11">ChiBcec2-4451</strain>
    </source>
</reference>
<dbReference type="InterPro" id="IPR027417">
    <property type="entry name" value="P-loop_NTPase"/>
</dbReference>
<gene>
    <name evidence="11" type="ORF">IAA63_00400</name>
</gene>
<dbReference type="InterPro" id="IPR017871">
    <property type="entry name" value="ABC_transporter-like_CS"/>
</dbReference>
<name>A0A9D1NRH7_9FIRM</name>
<evidence type="ECO:0000256" key="9">
    <source>
        <dbReference type="SAM" id="MobiDB-lite"/>
    </source>
</evidence>
<evidence type="ECO:0000313" key="11">
    <source>
        <dbReference type="EMBL" id="HIV11584.1"/>
    </source>
</evidence>
<comment type="similarity">
    <text evidence="8">Belongs to the ABC transporter superfamily. Energy-coupling factor EcfA family.</text>
</comment>
<dbReference type="FunFam" id="3.40.50.300:FF:000224">
    <property type="entry name" value="Energy-coupling factor transporter ATP-binding protein EcfA"/>
    <property type="match status" value="2"/>
</dbReference>
<keyword evidence="5 8" id="KW-0067">ATP-binding</keyword>
<protein>
    <recommendedName>
        <fullName evidence="8">Energy-coupling factor transporter ATP-binding protein EcfA2</fullName>
        <ecNumber evidence="8">7.-.-.-</ecNumber>
    </recommendedName>
</protein>
<dbReference type="Gene3D" id="3.40.50.300">
    <property type="entry name" value="P-loop containing nucleotide triphosphate hydrolases"/>
    <property type="match status" value="2"/>
</dbReference>
<evidence type="ECO:0000259" key="10">
    <source>
        <dbReference type="PROSITE" id="PS50893"/>
    </source>
</evidence>
<dbReference type="SUPFAM" id="SSF52540">
    <property type="entry name" value="P-loop containing nucleoside triphosphate hydrolases"/>
    <property type="match status" value="2"/>
</dbReference>
<dbReference type="GO" id="GO:0016887">
    <property type="term" value="F:ATP hydrolysis activity"/>
    <property type="evidence" value="ECO:0007669"/>
    <property type="project" value="InterPro"/>
</dbReference>
<comment type="caution">
    <text evidence="11">The sequence shown here is derived from an EMBL/GenBank/DDBJ whole genome shotgun (WGS) entry which is preliminary data.</text>
</comment>
<dbReference type="PANTHER" id="PTHR43553:SF27">
    <property type="entry name" value="ENERGY-COUPLING FACTOR TRANSPORTER ATP-BINDING PROTEIN ECFA2"/>
    <property type="match status" value="1"/>
</dbReference>
<dbReference type="GO" id="GO:0043190">
    <property type="term" value="C:ATP-binding cassette (ABC) transporter complex"/>
    <property type="evidence" value="ECO:0007669"/>
    <property type="project" value="TreeGrafter"/>
</dbReference>
<dbReference type="InterPro" id="IPR003593">
    <property type="entry name" value="AAA+_ATPase"/>
</dbReference>
<dbReference type="PROSITE" id="PS50893">
    <property type="entry name" value="ABC_TRANSPORTER_2"/>
    <property type="match status" value="2"/>
</dbReference>
<evidence type="ECO:0000256" key="6">
    <source>
        <dbReference type="ARBA" id="ARBA00022967"/>
    </source>
</evidence>
<evidence type="ECO:0000256" key="4">
    <source>
        <dbReference type="ARBA" id="ARBA00022741"/>
    </source>
</evidence>
<dbReference type="InterPro" id="IPR015856">
    <property type="entry name" value="ABC_transpr_CbiO/EcfA_su"/>
</dbReference>
<dbReference type="GO" id="GO:0005524">
    <property type="term" value="F:ATP binding"/>
    <property type="evidence" value="ECO:0007669"/>
    <property type="project" value="UniProtKB-UniRule"/>
</dbReference>